<dbReference type="InterPro" id="IPR003660">
    <property type="entry name" value="HAMP_dom"/>
</dbReference>
<proteinExistence type="predicted"/>
<dbReference type="GeneID" id="93166676"/>
<protein>
    <recommendedName>
        <fullName evidence="6">HAMP domain-containing protein</fullName>
    </recommendedName>
</protein>
<dbReference type="InterPro" id="IPR050640">
    <property type="entry name" value="Bact_2-comp_sensor_kinase"/>
</dbReference>
<keyword evidence="5" id="KW-0812">Transmembrane</keyword>
<feature type="domain" description="HAMP" evidence="6">
    <location>
        <begin position="328"/>
        <end position="380"/>
    </location>
</feature>
<dbReference type="InterPro" id="IPR036890">
    <property type="entry name" value="HATPase_C_sf"/>
</dbReference>
<dbReference type="InterPro" id="IPR010559">
    <property type="entry name" value="Sig_transdc_His_kin_internal"/>
</dbReference>
<gene>
    <name evidence="7" type="ORF">HMPREF9470_04856</name>
</gene>
<comment type="caution">
    <text evidence="7">The sequence shown here is derived from an EMBL/GenBank/DDBJ whole genome shotgun (WGS) entry which is preliminary data.</text>
</comment>
<organism evidence="7 8">
    <name type="scientific">[Clostridium] citroniae WAL-19142</name>
    <dbReference type="NCBI Taxonomy" id="742734"/>
    <lineage>
        <taxon>Bacteria</taxon>
        <taxon>Bacillati</taxon>
        <taxon>Bacillota</taxon>
        <taxon>Clostridia</taxon>
        <taxon>Lachnospirales</taxon>
        <taxon>Lachnospiraceae</taxon>
        <taxon>Enterocloster</taxon>
    </lineage>
</organism>
<dbReference type="Proteomes" id="UP000037392">
    <property type="component" value="Unassembled WGS sequence"/>
</dbReference>
<keyword evidence="2" id="KW-0597">Phosphoprotein</keyword>
<evidence type="ECO:0000259" key="6">
    <source>
        <dbReference type="PROSITE" id="PS50885"/>
    </source>
</evidence>
<keyword evidence="5" id="KW-1133">Transmembrane helix</keyword>
<evidence type="ECO:0000313" key="7">
    <source>
        <dbReference type="EMBL" id="KMW14305.1"/>
    </source>
</evidence>
<dbReference type="EMBL" id="ADLK01000039">
    <property type="protein sequence ID" value="KMW14305.1"/>
    <property type="molecule type" value="Genomic_DNA"/>
</dbReference>
<accession>A0A0J9EFC6</accession>
<keyword evidence="4" id="KW-0418">Kinase</keyword>
<dbReference type="RefSeq" id="WP_048930905.1">
    <property type="nucleotide sequence ID" value="NZ_KQ235883.1"/>
</dbReference>
<evidence type="ECO:0000256" key="3">
    <source>
        <dbReference type="ARBA" id="ARBA00022679"/>
    </source>
</evidence>
<dbReference type="PANTHER" id="PTHR34220">
    <property type="entry name" value="SENSOR HISTIDINE KINASE YPDA"/>
    <property type="match status" value="1"/>
</dbReference>
<feature type="transmembrane region" description="Helical" evidence="5">
    <location>
        <begin position="304"/>
        <end position="326"/>
    </location>
</feature>
<dbReference type="Gene3D" id="3.30.565.10">
    <property type="entry name" value="Histidine kinase-like ATPase, C-terminal domain"/>
    <property type="match status" value="1"/>
</dbReference>
<dbReference type="PANTHER" id="PTHR34220:SF7">
    <property type="entry name" value="SENSOR HISTIDINE KINASE YPDA"/>
    <property type="match status" value="1"/>
</dbReference>
<dbReference type="GO" id="GO:0000155">
    <property type="term" value="F:phosphorelay sensor kinase activity"/>
    <property type="evidence" value="ECO:0007669"/>
    <property type="project" value="InterPro"/>
</dbReference>
<keyword evidence="5" id="KW-0472">Membrane</keyword>
<reference evidence="7 8" key="1">
    <citation type="submission" date="2011-04" db="EMBL/GenBank/DDBJ databases">
        <title>The Genome Sequence of Clostridium citroniae WAL-19142.</title>
        <authorList>
            <consortium name="The Broad Institute Genome Sequencing Platform"/>
            <person name="Earl A."/>
            <person name="Ward D."/>
            <person name="Feldgarden M."/>
            <person name="Gevers D."/>
            <person name="Warren Y.A."/>
            <person name="Tyrrell K.L."/>
            <person name="Citron D.M."/>
            <person name="Goldstein E.J."/>
            <person name="Daigneault M."/>
            <person name="Allen-Vercoe E."/>
            <person name="Young S.K."/>
            <person name="Zeng Q."/>
            <person name="Gargeya S."/>
            <person name="Fitzgerald M."/>
            <person name="Haas B."/>
            <person name="Abouelleil A."/>
            <person name="Alvarado L."/>
            <person name="Arachchi H.M."/>
            <person name="Berlin A."/>
            <person name="Brown A."/>
            <person name="Chapman S.B."/>
            <person name="Chen Z."/>
            <person name="Dunbar C."/>
            <person name="Freedman E."/>
            <person name="Gearin G."/>
            <person name="Gellesch M."/>
            <person name="Goldberg J."/>
            <person name="Griggs A."/>
            <person name="Gujja S."/>
            <person name="Heilman E.R."/>
            <person name="Heiman D."/>
            <person name="Howarth C."/>
            <person name="Larson L."/>
            <person name="Lui A."/>
            <person name="MacDonald P.J."/>
            <person name="Mehta T."/>
            <person name="Montmayeur A."/>
            <person name="Murphy C."/>
            <person name="Neiman D."/>
            <person name="Pearson M."/>
            <person name="Priest M."/>
            <person name="Roberts A."/>
            <person name="Saif S."/>
            <person name="Shea T."/>
            <person name="Shenoy N."/>
            <person name="Sisk P."/>
            <person name="Stolte C."/>
            <person name="Sykes S."/>
            <person name="White J."/>
            <person name="Yandava C."/>
            <person name="Wortman J."/>
            <person name="Nusbaum C."/>
            <person name="Birren B."/>
        </authorList>
    </citation>
    <scope>NUCLEOTIDE SEQUENCE [LARGE SCALE GENOMIC DNA]</scope>
    <source>
        <strain evidence="7 8">WAL-19142</strain>
    </source>
</reference>
<evidence type="ECO:0000313" key="8">
    <source>
        <dbReference type="Proteomes" id="UP000037392"/>
    </source>
</evidence>
<dbReference type="Pfam" id="PF06580">
    <property type="entry name" value="His_kinase"/>
    <property type="match status" value="1"/>
</dbReference>
<evidence type="ECO:0000256" key="1">
    <source>
        <dbReference type="ARBA" id="ARBA00004370"/>
    </source>
</evidence>
<dbReference type="Pfam" id="PF02518">
    <property type="entry name" value="HATPase_c"/>
    <property type="match status" value="1"/>
</dbReference>
<dbReference type="OrthoDB" id="9809348at2"/>
<dbReference type="SUPFAM" id="SSF55874">
    <property type="entry name" value="ATPase domain of HSP90 chaperone/DNA topoisomerase II/histidine kinase"/>
    <property type="match status" value="1"/>
</dbReference>
<evidence type="ECO:0000256" key="5">
    <source>
        <dbReference type="SAM" id="Phobius"/>
    </source>
</evidence>
<sequence length="611" mass="70615">MKKRMELPQKMRFKILILCLACTMTALLLQTWLFNRKSSTLIYNQAKKESFSLLRNMQDDLFTILKSMENNIIKVYNRQQLIRDLKEKESISLLRDKYYRESYNIAMECFDTSDGVVALYLYNGEDEIISTYRRAVTPRHNYPLDIYEHAEENNADLVRQYAHSDETTMLVSSYFNPYRDTDIIRLVMKLYNNSNTSQMIGYIACDVDSKIFRYRMEKFITDSDMFMWLQPVGDRAAVSVGSLGENDRKLFDGISDHLRRGEQDFSLPTGGSQRVFFQVEQNKYNLSAYALMPQALLAANQRTLTASLFTIAAVMLVITLVFTFLWSKSLTRPLEELTEMTDRIKKGETDLRVAVKKHDEIGVLGQSFNEMLDQIEALLVREYETKLLLNRAEYNALQAQINPHFLYNTLDTMSSIAQVRHCDEVSHLCQSLSNIFRYSLDMKNPFSTVAKEIVHLKNYIYVMDVRMRDHVAYEFDIDDEVLKDTVPRICVQPLVENALNHGLRNVRGEKHVVIRAKVQEDNLIIAVEDNGVGLENAEELNQKMKENDLDLVERGNSIGLININARVKMLYGDSYGIRVESAPGTGTRVYLTVARLTMGEVEQWKKKSIKS</sequence>
<dbReference type="SUPFAM" id="SSF158472">
    <property type="entry name" value="HAMP domain-like"/>
    <property type="match status" value="1"/>
</dbReference>
<dbReference type="PATRIC" id="fig|742734.4.peg.5202"/>
<dbReference type="PROSITE" id="PS50885">
    <property type="entry name" value="HAMP"/>
    <property type="match status" value="1"/>
</dbReference>
<dbReference type="GO" id="GO:0016020">
    <property type="term" value="C:membrane"/>
    <property type="evidence" value="ECO:0007669"/>
    <property type="project" value="UniProtKB-SubCell"/>
</dbReference>
<evidence type="ECO:0000256" key="2">
    <source>
        <dbReference type="ARBA" id="ARBA00022553"/>
    </source>
</evidence>
<keyword evidence="3" id="KW-0808">Transferase</keyword>
<dbReference type="CDD" id="cd06225">
    <property type="entry name" value="HAMP"/>
    <property type="match status" value="1"/>
</dbReference>
<dbReference type="Gene3D" id="6.10.340.10">
    <property type="match status" value="1"/>
</dbReference>
<dbReference type="InterPro" id="IPR003594">
    <property type="entry name" value="HATPase_dom"/>
</dbReference>
<dbReference type="Pfam" id="PF00672">
    <property type="entry name" value="HAMP"/>
    <property type="match status" value="1"/>
</dbReference>
<comment type="subcellular location">
    <subcellularLocation>
        <location evidence="1">Membrane</location>
    </subcellularLocation>
</comment>
<dbReference type="AlphaFoldDB" id="A0A0J9EFC6"/>
<evidence type="ECO:0000256" key="4">
    <source>
        <dbReference type="ARBA" id="ARBA00022777"/>
    </source>
</evidence>
<name>A0A0J9EFC6_9FIRM</name>
<dbReference type="SMART" id="SM00304">
    <property type="entry name" value="HAMP"/>
    <property type="match status" value="1"/>
</dbReference>